<dbReference type="InterPro" id="IPR050728">
    <property type="entry name" value="Zinc_Metalloprotease_M4"/>
</dbReference>
<evidence type="ECO:0000256" key="4">
    <source>
        <dbReference type="ARBA" id="ARBA00022801"/>
    </source>
</evidence>
<dbReference type="InterPro" id="IPR023612">
    <property type="entry name" value="Peptidase_M4"/>
</dbReference>
<evidence type="ECO:0000256" key="1">
    <source>
        <dbReference type="ARBA" id="ARBA00009388"/>
    </source>
</evidence>
<feature type="chain" id="PRO_5039728759" evidence="9">
    <location>
        <begin position="31"/>
        <end position="945"/>
    </location>
</feature>
<feature type="active site" description="Proton donor" evidence="7">
    <location>
        <position position="557"/>
    </location>
</feature>
<feature type="active site" evidence="7">
    <location>
        <position position="451"/>
    </location>
</feature>
<sequence length="945" mass="97794">MSTTERGSHRRASRLLLPVALVVLATTMSACDEPAAVGGDDAGASSLTASETWTRGNPDDAQGRLADLQSAMDELRGETGSGWTARQDDVTGYLTDLSGGRYAPQDGADLPEVVTGFFGSHGQQLFGIGSAELTLGEEETLPGTDLSSVRAQQAIDGVDVLDAQLVLSFTTDTTGSRLNAVRGRVFPDLSVTTEPRVSKARAERVVRRQSGGSVAGTTTLAIVPDAGGTLVWKATALGIASGPEGSGLADAIYLIDATTGSVVSVLPASGHAELARLAGAPAGMRITPVRTAPTNAEGDAVEVHGTNPLTGPLTAVGRQTPNGVELVDTTVPTYDPTTGEGGIETFDASGAGEGDLPGQPVIADGTQVADEDAIAAHAYARFVYDFYAGLGRRSWDGAGATLRSSVNFGPPDFCNAFFSSAIAQMTYGNTCTVDGQPQAAAGFSIDTAGHEITHGVIDSTANLIYSGESGAMNESFADYLGNVIGNRYTGDDSDAYSEHRCVGITPETRTCHQNPDGSVSARFLPNGATYADYLRLLQPDYASYINGLDPQDNAGVHLNSAIWNNALWSIRKRLVLIDGVPGNESELATAFDRIIYYTLTTQLSPTSGFLDARSAIEQVTRDSGADPEVLRVVREVFDLNLLCEGCVDLGPVLGQRVATTSSGEFSPIVSGDRIAWIEPGQAEAFFLVGTPMAADVGGEAAPLGTAADASDMAFAGDGMLVVNERTVTFYAADGTSTDLAETTDATRGAGTAGSPLGAAWATDAEVVFVDPTGTAVSTPVPGGVPVTALATDAGQVVFGNFDGEVWTWTPGSEATLLGTVDAQVTAVATNGGRVLVTDNSYAATLFDGSGATQLSANAAPFGAAMNDGYAIWPEAVGPLPDKVAEGSSWPDTDLYLYSFETGTTYNLLEETGQQGYPALSEGRLVWQDAVYGSNDIFTATLPSGL</sequence>
<dbReference type="InterPro" id="IPR027268">
    <property type="entry name" value="Peptidase_M4/M1_CTD_sf"/>
</dbReference>
<evidence type="ECO:0000256" key="9">
    <source>
        <dbReference type="SAM" id="SignalP"/>
    </source>
</evidence>
<feature type="signal peptide" evidence="9">
    <location>
        <begin position="1"/>
        <end position="30"/>
    </location>
</feature>
<evidence type="ECO:0000256" key="5">
    <source>
        <dbReference type="ARBA" id="ARBA00022833"/>
    </source>
</evidence>
<feature type="domain" description="Peptidase M4 C-terminal" evidence="11">
    <location>
        <begin position="461"/>
        <end position="637"/>
    </location>
</feature>
<feature type="domain" description="Peptidase M4" evidence="10">
    <location>
        <begin position="336"/>
        <end position="457"/>
    </location>
</feature>
<dbReference type="Proteomes" id="UP000199004">
    <property type="component" value="Unassembled WGS sequence"/>
</dbReference>
<dbReference type="InterPro" id="IPR001570">
    <property type="entry name" value="Peptidase_M4_C_domain"/>
</dbReference>
<dbReference type="Pfam" id="PF01447">
    <property type="entry name" value="Peptidase_M4"/>
    <property type="match status" value="1"/>
</dbReference>
<dbReference type="SUPFAM" id="SSF55486">
    <property type="entry name" value="Metalloproteases ('zincins'), catalytic domain"/>
    <property type="match status" value="1"/>
</dbReference>
<dbReference type="EMBL" id="FNIC01000003">
    <property type="protein sequence ID" value="SDN44754.1"/>
    <property type="molecule type" value="Genomic_DNA"/>
</dbReference>
<dbReference type="OrthoDB" id="3790855at2"/>
<keyword evidence="3" id="KW-0479">Metal-binding</keyword>
<evidence type="ECO:0000256" key="8">
    <source>
        <dbReference type="SAM" id="MobiDB-lite"/>
    </source>
</evidence>
<dbReference type="STRING" id="1005944.SAMN05192576_2133"/>
<protein>
    <submittedName>
        <fullName evidence="12">Zn-dependent metalloprotease</fullName>
    </submittedName>
</protein>
<dbReference type="Gene3D" id="1.10.390.10">
    <property type="entry name" value="Neutral Protease Domain 2"/>
    <property type="match status" value="1"/>
</dbReference>
<evidence type="ECO:0000313" key="12">
    <source>
        <dbReference type="EMBL" id="SDN44754.1"/>
    </source>
</evidence>
<dbReference type="SUPFAM" id="SSF82171">
    <property type="entry name" value="DPP6 N-terminal domain-like"/>
    <property type="match status" value="1"/>
</dbReference>
<keyword evidence="9" id="KW-0732">Signal</keyword>
<dbReference type="GO" id="GO:0046872">
    <property type="term" value="F:metal ion binding"/>
    <property type="evidence" value="ECO:0007669"/>
    <property type="project" value="UniProtKB-KW"/>
</dbReference>
<evidence type="ECO:0000259" key="11">
    <source>
        <dbReference type="Pfam" id="PF02868"/>
    </source>
</evidence>
<dbReference type="GO" id="GO:0006508">
    <property type="term" value="P:proteolysis"/>
    <property type="evidence" value="ECO:0007669"/>
    <property type="project" value="UniProtKB-KW"/>
</dbReference>
<accession>A0A1H0BGH3</accession>
<dbReference type="InterPro" id="IPR013856">
    <property type="entry name" value="Peptidase_M4_domain"/>
</dbReference>
<evidence type="ECO:0000256" key="6">
    <source>
        <dbReference type="ARBA" id="ARBA00023049"/>
    </source>
</evidence>
<feature type="region of interest" description="Disordered" evidence="8">
    <location>
        <begin position="35"/>
        <end position="60"/>
    </location>
</feature>
<evidence type="ECO:0000259" key="10">
    <source>
        <dbReference type="Pfam" id="PF01447"/>
    </source>
</evidence>
<evidence type="ECO:0000313" key="13">
    <source>
        <dbReference type="Proteomes" id="UP000199004"/>
    </source>
</evidence>
<dbReference type="PROSITE" id="PS51257">
    <property type="entry name" value="PROKAR_LIPOPROTEIN"/>
    <property type="match status" value="1"/>
</dbReference>
<dbReference type="Gene3D" id="3.10.170.10">
    <property type="match status" value="1"/>
</dbReference>
<keyword evidence="6 12" id="KW-0482">Metalloprotease</keyword>
<dbReference type="PRINTS" id="PR00730">
    <property type="entry name" value="THERMOLYSIN"/>
</dbReference>
<proteinExistence type="inferred from homology"/>
<comment type="similarity">
    <text evidence="1">Belongs to the peptidase M4 family.</text>
</comment>
<feature type="compositionally biased region" description="Low complexity" evidence="8">
    <location>
        <begin position="35"/>
        <end position="44"/>
    </location>
</feature>
<evidence type="ECO:0000256" key="2">
    <source>
        <dbReference type="ARBA" id="ARBA00022670"/>
    </source>
</evidence>
<keyword evidence="2 12" id="KW-0645">Protease</keyword>
<dbReference type="AlphaFoldDB" id="A0A1H0BGH3"/>
<evidence type="ECO:0000256" key="7">
    <source>
        <dbReference type="PIRSR" id="PIRSR623612-1"/>
    </source>
</evidence>
<reference evidence="12 13" key="1">
    <citation type="submission" date="2016-10" db="EMBL/GenBank/DDBJ databases">
        <authorList>
            <person name="de Groot N.N."/>
        </authorList>
    </citation>
    <scope>NUCLEOTIDE SEQUENCE [LARGE SCALE GENOMIC DNA]</scope>
    <source>
        <strain evidence="12 13">CGMCC 1.11147</strain>
    </source>
</reference>
<keyword evidence="4" id="KW-0378">Hydrolase</keyword>
<dbReference type="Pfam" id="PF02868">
    <property type="entry name" value="Peptidase_M4_C"/>
    <property type="match status" value="1"/>
</dbReference>
<keyword evidence="13" id="KW-1185">Reference proteome</keyword>
<dbReference type="RefSeq" id="WP_091024571.1">
    <property type="nucleotide sequence ID" value="NZ_BKAE01000023.1"/>
</dbReference>
<dbReference type="PANTHER" id="PTHR33794:SF1">
    <property type="entry name" value="BACILLOLYSIN"/>
    <property type="match status" value="1"/>
</dbReference>
<evidence type="ECO:0000256" key="3">
    <source>
        <dbReference type="ARBA" id="ARBA00022723"/>
    </source>
</evidence>
<dbReference type="PANTHER" id="PTHR33794">
    <property type="entry name" value="BACILLOLYSIN"/>
    <property type="match status" value="1"/>
</dbReference>
<feature type="compositionally biased region" description="Polar residues" evidence="8">
    <location>
        <begin position="45"/>
        <end position="55"/>
    </location>
</feature>
<name>A0A1H0BGH3_9ACTN</name>
<organism evidence="12 13">
    <name type="scientific">Nocardioides szechwanensis</name>
    <dbReference type="NCBI Taxonomy" id="1005944"/>
    <lineage>
        <taxon>Bacteria</taxon>
        <taxon>Bacillati</taxon>
        <taxon>Actinomycetota</taxon>
        <taxon>Actinomycetes</taxon>
        <taxon>Propionibacteriales</taxon>
        <taxon>Nocardioidaceae</taxon>
        <taxon>Nocardioides</taxon>
    </lineage>
</organism>
<keyword evidence="5" id="KW-0862">Zinc</keyword>
<dbReference type="GO" id="GO:0004222">
    <property type="term" value="F:metalloendopeptidase activity"/>
    <property type="evidence" value="ECO:0007669"/>
    <property type="project" value="InterPro"/>
</dbReference>
<gene>
    <name evidence="12" type="ORF">SAMN05192576_2133</name>
</gene>